<dbReference type="Proteomes" id="UP000002030">
    <property type="component" value="Chromosome"/>
</dbReference>
<dbReference type="Pfam" id="PF22636">
    <property type="entry name" value="FlK"/>
    <property type="match status" value="1"/>
</dbReference>
<evidence type="ECO:0007829" key="4">
    <source>
        <dbReference type="PDB" id="3QOO"/>
    </source>
</evidence>
<dbReference type="OrthoDB" id="6902891at2"/>
<organism evidence="2 3">
    <name type="scientific">Thermanaerovibrio acidaminovorans (strain ATCC 49978 / DSM 6589 / Su883)</name>
    <name type="common">Selenomonas acidaminovorans</name>
    <dbReference type="NCBI Taxonomy" id="525903"/>
    <lineage>
        <taxon>Bacteria</taxon>
        <taxon>Thermotogati</taxon>
        <taxon>Synergistota</taxon>
        <taxon>Synergistia</taxon>
        <taxon>Synergistales</taxon>
        <taxon>Synergistaceae</taxon>
        <taxon>Thermanaerovibrio</taxon>
    </lineage>
</organism>
<dbReference type="PATRIC" id="fig|525903.6.peg.579"/>
<dbReference type="InterPro" id="IPR025540">
    <property type="entry name" value="FlK"/>
</dbReference>
<proteinExistence type="evidence at protein level"/>
<evidence type="ECO:0000313" key="3">
    <source>
        <dbReference type="Proteomes" id="UP000002030"/>
    </source>
</evidence>
<dbReference type="AlphaFoldDB" id="D1B956"/>
<dbReference type="SUPFAM" id="SSF54637">
    <property type="entry name" value="Thioesterase/thiol ester dehydrase-isomerase"/>
    <property type="match status" value="1"/>
</dbReference>
<dbReference type="EMBL" id="CP001818">
    <property type="protein sequence ID" value="ACZ18809.1"/>
    <property type="molecule type" value="Genomic_DNA"/>
</dbReference>
<evidence type="ECO:0000313" key="2">
    <source>
        <dbReference type="EMBL" id="ACZ18809.1"/>
    </source>
</evidence>
<dbReference type="SMR" id="D1B956"/>
<protein>
    <recommendedName>
        <fullName evidence="1">Fluoroacetyl-CoA-specific thioesterase-like domain-containing protein</fullName>
    </recommendedName>
</protein>
<accession>D1B956</accession>
<gene>
    <name evidence="2" type="ordered locus">Taci_0573</name>
</gene>
<dbReference type="eggNOG" id="COG5496">
    <property type="taxonomic scope" value="Bacteria"/>
</dbReference>
<dbReference type="KEGG" id="tai:Taci_0573"/>
<keyword evidence="3" id="KW-1185">Reference proteome</keyword>
<evidence type="ECO:0000259" key="1">
    <source>
        <dbReference type="Pfam" id="PF22636"/>
    </source>
</evidence>
<sequence>MDFNELFPVGTYRRMVKKVSVSDTVTNRSKALEEFMSTAAFLETMTQLAVEILDHKLPEGFVSVGVRSEVHNLAPAVLGDDVTFTVTVDRVEGNRVVLSMKADDPHGPVATGLQERVVVSTDLLEKRVWERFGGR</sequence>
<dbReference type="PDB" id="3QOO">
    <property type="method" value="X-ray"/>
    <property type="resolution" value="1.25 A"/>
    <property type="chains" value="A=1-135"/>
</dbReference>
<feature type="domain" description="Fluoroacetyl-CoA-specific thioesterase-like" evidence="1">
    <location>
        <begin position="19"/>
        <end position="121"/>
    </location>
</feature>
<dbReference type="STRING" id="525903.Taci_0573"/>
<dbReference type="Gene3D" id="3.10.129.10">
    <property type="entry name" value="Hotdog Thioesterase"/>
    <property type="match status" value="1"/>
</dbReference>
<dbReference type="InterPro" id="IPR054485">
    <property type="entry name" value="FlK-like_dom"/>
</dbReference>
<dbReference type="RefSeq" id="WP_012869325.1">
    <property type="nucleotide sequence ID" value="NC_013522.1"/>
</dbReference>
<dbReference type="PDBsum" id="3QOO"/>
<dbReference type="EnsemblBacteria" id="ACZ18809">
    <property type="protein sequence ID" value="ACZ18809"/>
    <property type="gene ID" value="Taci_0573"/>
</dbReference>
<dbReference type="InterPro" id="IPR029069">
    <property type="entry name" value="HotDog_dom_sf"/>
</dbReference>
<reference evidence="2 3" key="1">
    <citation type="journal article" date="2009" name="Stand. Genomic Sci.">
        <title>Complete genome sequence of Thermanaerovibrio acidaminovorans type strain (Su883).</title>
        <authorList>
            <person name="Chovatia M."/>
            <person name="Sikorski J."/>
            <person name="Schroder M."/>
            <person name="Lapidus A."/>
            <person name="Nolan M."/>
            <person name="Tice H."/>
            <person name="Glavina Del Rio T."/>
            <person name="Copeland A."/>
            <person name="Cheng J.F."/>
            <person name="Lucas S."/>
            <person name="Chen F."/>
            <person name="Bruce D."/>
            <person name="Goodwin L."/>
            <person name="Pitluck S."/>
            <person name="Ivanova N."/>
            <person name="Mavromatis K."/>
            <person name="Ovchinnikova G."/>
            <person name="Pati A."/>
            <person name="Chen A."/>
            <person name="Palaniappan K."/>
            <person name="Land M."/>
            <person name="Hauser L."/>
            <person name="Chang Y.J."/>
            <person name="Jeffries C.D."/>
            <person name="Chain P."/>
            <person name="Saunders E."/>
            <person name="Detter J.C."/>
            <person name="Brettin T."/>
            <person name="Rohde M."/>
            <person name="Goker M."/>
            <person name="Spring S."/>
            <person name="Bristow J."/>
            <person name="Markowitz V."/>
            <person name="Hugenholtz P."/>
            <person name="Kyrpides N.C."/>
            <person name="Klenk H.P."/>
            <person name="Eisen J.A."/>
        </authorList>
    </citation>
    <scope>NUCLEOTIDE SEQUENCE [LARGE SCALE GENOMIC DNA]</scope>
    <source>
        <strain evidence="3">ATCC 49978 / DSM 6589 / Su883</strain>
    </source>
</reference>
<keyword evidence="4" id="KW-0002">3D-structure</keyword>
<reference evidence="4" key="2">
    <citation type="submission" date="2011-02" db="PDB data bank">
        <title>Crystal structure of hot-dog-like Taci_0573 protein from Thermanaerovibrio acidaminovorans.</title>
        <authorList>
            <person name="Michalska K."/>
            <person name="Li H."/>
            <person name="Clancy S."/>
            <person name="Joachimiak A."/>
        </authorList>
    </citation>
    <scope>X-RAY CRYSTALLOGRAPHY (1.25 ANGSTROMS)</scope>
</reference>
<dbReference type="PANTHER" id="PTHR36934:SF1">
    <property type="entry name" value="THIOESTERASE DOMAIN-CONTAINING PROTEIN"/>
    <property type="match status" value="1"/>
</dbReference>
<dbReference type="EvolutionaryTrace" id="D1B956"/>
<dbReference type="PANTHER" id="PTHR36934">
    <property type="entry name" value="BLR0278 PROTEIN"/>
    <property type="match status" value="1"/>
</dbReference>
<dbReference type="CDD" id="cd03440">
    <property type="entry name" value="hot_dog"/>
    <property type="match status" value="1"/>
</dbReference>
<name>D1B956_THEAS</name>
<dbReference type="HOGENOM" id="CLU_119426_1_0_0"/>